<dbReference type="Proteomes" id="UP000003824">
    <property type="component" value="Unassembled WGS sequence"/>
</dbReference>
<dbReference type="EMBL" id="DS999641">
    <property type="protein sequence ID" value="EFE65900.2"/>
    <property type="molecule type" value="Genomic_DNA"/>
</dbReference>
<evidence type="ECO:0000256" key="1">
    <source>
        <dbReference type="SAM" id="MobiDB-lite"/>
    </source>
</evidence>
<evidence type="ECO:0000313" key="3">
    <source>
        <dbReference type="Proteomes" id="UP000003824"/>
    </source>
</evidence>
<sequence>MDRRHVRRAPADGRGRSHRLAGAVAAAVGDVPVVGRGGDEEEAAAGLGVGRTKGGPRTEGRRGGLAVPGRLREGGAPRDLAAGSLVGP</sequence>
<accession>D6A5U9</accession>
<proteinExistence type="predicted"/>
<feature type="region of interest" description="Disordered" evidence="1">
    <location>
        <begin position="42"/>
        <end position="88"/>
    </location>
</feature>
<gene>
    <name evidence="2" type="ORF">SSFG_01153</name>
</gene>
<protein>
    <submittedName>
        <fullName evidence="2">Predicted protein</fullName>
    </submittedName>
</protein>
<evidence type="ECO:0000313" key="2">
    <source>
        <dbReference type="EMBL" id="EFE65900.2"/>
    </source>
</evidence>
<dbReference type="AlphaFoldDB" id="D6A5U9"/>
<name>D6A5U9_STRV1</name>
<organism evidence="2 3">
    <name type="scientific">Streptomyces viridosporus (strain ATCC 14672 / DSM 40746 / JCM 4963 / KCTC 9882 / NRRL B-12104 / FH 1290)</name>
    <name type="common">Streptomyces ghanaensis</name>
    <dbReference type="NCBI Taxonomy" id="566461"/>
    <lineage>
        <taxon>Bacteria</taxon>
        <taxon>Bacillati</taxon>
        <taxon>Actinomycetota</taxon>
        <taxon>Actinomycetes</taxon>
        <taxon>Kitasatosporales</taxon>
        <taxon>Streptomycetaceae</taxon>
        <taxon>Streptomyces</taxon>
    </lineage>
</organism>
<reference evidence="3" key="1">
    <citation type="submission" date="2008-12" db="EMBL/GenBank/DDBJ databases">
        <title>Annotation of Streptomyces ghanaensis ATCC 14672.</title>
        <authorList>
            <consortium name="The Broad Institute Genome Sequencing Platform"/>
            <consortium name="Broad Institute Microbial Sequencing Center"/>
            <person name="Fischbach M."/>
            <person name="Ward D."/>
            <person name="Young S."/>
            <person name="Kodira C.D."/>
            <person name="Zeng Q."/>
            <person name="Koehrsen M."/>
            <person name="Godfrey P."/>
            <person name="Alvarado L."/>
            <person name="Berlin A.M."/>
            <person name="Borenstein D."/>
            <person name="Chen Z."/>
            <person name="Engels R."/>
            <person name="Freedman E."/>
            <person name="Gellesch M."/>
            <person name="Goldberg J."/>
            <person name="Griggs A."/>
            <person name="Gujja S."/>
            <person name="Heiman D.I."/>
            <person name="Hepburn T.A."/>
            <person name="Howarth C."/>
            <person name="Jen D."/>
            <person name="Larson L."/>
            <person name="Lewis B."/>
            <person name="Mehta T."/>
            <person name="Park D."/>
            <person name="Pearson M."/>
            <person name="Roberts A."/>
            <person name="Saif S."/>
            <person name="Shea T.D."/>
            <person name="Shenoy N."/>
            <person name="Sisk P."/>
            <person name="Stolte C."/>
            <person name="Sykes S.N."/>
            <person name="Walk T."/>
            <person name="White J."/>
            <person name="Yandava C."/>
            <person name="Straight P."/>
            <person name="Clardy J."/>
            <person name="Hung D."/>
            <person name="Kolter R."/>
            <person name="Mekalanos J."/>
            <person name="Walker S."/>
            <person name="Walsh C.T."/>
            <person name="Wieland B.L.C."/>
            <person name="Ilzarbe M."/>
            <person name="Galagan J."/>
            <person name="Nusbaum C."/>
            <person name="Birren B."/>
        </authorList>
    </citation>
    <scope>NUCLEOTIDE SEQUENCE [LARGE SCALE GENOMIC DNA]</scope>
    <source>
        <strain evidence="3">ATCC 14672 / DSM 40746 / JCM 4963 / KCTC 9882 / NRRL B-12104 / FH 1290</strain>
    </source>
</reference>